<evidence type="ECO:0000313" key="3">
    <source>
        <dbReference type="Proteomes" id="UP000324629"/>
    </source>
</evidence>
<dbReference type="EMBL" id="QNGE01003224">
    <property type="protein sequence ID" value="KAA3674330.1"/>
    <property type="molecule type" value="Genomic_DNA"/>
</dbReference>
<dbReference type="GO" id="GO:0003676">
    <property type="term" value="F:nucleic acid binding"/>
    <property type="evidence" value="ECO:0007669"/>
    <property type="project" value="InterPro"/>
</dbReference>
<dbReference type="PANTHER" id="PTHR37984">
    <property type="entry name" value="PROTEIN CBG26694"/>
    <property type="match status" value="1"/>
</dbReference>
<dbReference type="InterPro" id="IPR050951">
    <property type="entry name" value="Retrovirus_Pol_polyprotein"/>
</dbReference>
<dbReference type="Gene3D" id="3.30.420.10">
    <property type="entry name" value="Ribonuclease H-like superfamily/Ribonuclease H"/>
    <property type="match status" value="1"/>
</dbReference>
<protein>
    <recommendedName>
        <fullName evidence="1">Integrase catalytic domain-containing protein</fullName>
    </recommendedName>
</protein>
<comment type="caution">
    <text evidence="2">The sequence shown here is derived from an EMBL/GenBank/DDBJ whole genome shotgun (WGS) entry which is preliminary data.</text>
</comment>
<dbReference type="Pfam" id="PF00665">
    <property type="entry name" value="rve"/>
    <property type="match status" value="1"/>
</dbReference>
<dbReference type="FunFam" id="3.30.420.10:FF:000063">
    <property type="entry name" value="Retrovirus-related Pol polyprotein from transposon 297-like Protein"/>
    <property type="match status" value="1"/>
</dbReference>
<dbReference type="InterPro" id="IPR012337">
    <property type="entry name" value="RNaseH-like_sf"/>
</dbReference>
<proteinExistence type="predicted"/>
<accession>A0A5J4NFU7</accession>
<dbReference type="Proteomes" id="UP000324629">
    <property type="component" value="Unassembled WGS sequence"/>
</dbReference>
<evidence type="ECO:0000259" key="1">
    <source>
        <dbReference type="PROSITE" id="PS50994"/>
    </source>
</evidence>
<keyword evidence="3" id="KW-1185">Reference proteome</keyword>
<dbReference type="PANTHER" id="PTHR37984:SF5">
    <property type="entry name" value="PROTEIN NYNRIN-LIKE"/>
    <property type="match status" value="1"/>
</dbReference>
<sequence>MDFAGPFNGQTYLVIVDAYTKWPEVHNLRQPNTDSTIQKLSELFSCFGLPETVVTDNGSQFTSSIFESYCQRLGIQHMRSPVYHPQSNGQAERFVDTLKRALLKARGEGPPSHVQTFLTNYRTTPNPNVPDGKSPAECMFNRKLRTAFDIMTPQLNRGGGRDAGMERQYNRRQSSCTILQDQRASACKHVSWTDELEERNSRPAERFSPL</sequence>
<evidence type="ECO:0000313" key="2">
    <source>
        <dbReference type="EMBL" id="KAA3674330.1"/>
    </source>
</evidence>
<dbReference type="InterPro" id="IPR036397">
    <property type="entry name" value="RNaseH_sf"/>
</dbReference>
<reference evidence="2 3" key="1">
    <citation type="journal article" date="2019" name="Gigascience">
        <title>Whole-genome sequence of the oriental lung fluke Paragonimus westermani.</title>
        <authorList>
            <person name="Oey H."/>
            <person name="Zakrzewski M."/>
            <person name="Narain K."/>
            <person name="Devi K.R."/>
            <person name="Agatsuma T."/>
            <person name="Nawaratna S."/>
            <person name="Gobert G.N."/>
            <person name="Jones M.K."/>
            <person name="Ragan M.A."/>
            <person name="McManus D.P."/>
            <person name="Krause L."/>
        </authorList>
    </citation>
    <scope>NUCLEOTIDE SEQUENCE [LARGE SCALE GENOMIC DNA]</scope>
    <source>
        <strain evidence="2 3">IND2009</strain>
    </source>
</reference>
<organism evidence="2 3">
    <name type="scientific">Paragonimus westermani</name>
    <dbReference type="NCBI Taxonomy" id="34504"/>
    <lineage>
        <taxon>Eukaryota</taxon>
        <taxon>Metazoa</taxon>
        <taxon>Spiralia</taxon>
        <taxon>Lophotrochozoa</taxon>
        <taxon>Platyhelminthes</taxon>
        <taxon>Trematoda</taxon>
        <taxon>Digenea</taxon>
        <taxon>Plagiorchiida</taxon>
        <taxon>Troglotremata</taxon>
        <taxon>Troglotrematidae</taxon>
        <taxon>Paragonimus</taxon>
    </lineage>
</organism>
<dbReference type="PROSITE" id="PS50994">
    <property type="entry name" value="INTEGRASE"/>
    <property type="match status" value="1"/>
</dbReference>
<gene>
    <name evidence="2" type="ORF">DEA37_0011406</name>
</gene>
<dbReference type="SUPFAM" id="SSF53098">
    <property type="entry name" value="Ribonuclease H-like"/>
    <property type="match status" value="1"/>
</dbReference>
<feature type="domain" description="Integrase catalytic" evidence="1">
    <location>
        <begin position="1"/>
        <end position="143"/>
    </location>
</feature>
<name>A0A5J4NFU7_9TREM</name>
<dbReference type="InterPro" id="IPR001584">
    <property type="entry name" value="Integrase_cat-core"/>
</dbReference>
<dbReference type="GO" id="GO:0015074">
    <property type="term" value="P:DNA integration"/>
    <property type="evidence" value="ECO:0007669"/>
    <property type="project" value="InterPro"/>
</dbReference>
<dbReference type="AlphaFoldDB" id="A0A5J4NFU7"/>